<reference evidence="4 5" key="1">
    <citation type="journal article" date="2009" name="J. Bacteriol.">
        <title>Complete and draft genome sequences of six members of the Aquificales.</title>
        <authorList>
            <person name="Reysenbach A.L."/>
            <person name="Hamamura N."/>
            <person name="Podar M."/>
            <person name="Griffiths E."/>
            <person name="Ferreira S."/>
            <person name="Hochstein R."/>
            <person name="Heidelberg J."/>
            <person name="Johnson J."/>
            <person name="Mead D."/>
            <person name="Pohorille A."/>
            <person name="Sarmiento M."/>
            <person name="Schweighofer K."/>
            <person name="Seshadri R."/>
            <person name="Voytek M.A."/>
        </authorList>
    </citation>
    <scope>NUCLEOTIDE SEQUENCE [LARGE SCALE GENOMIC DNA]</scope>
    <source>
        <strain evidence="5">Az-Fu1 / DSM 15241 / OCM 825</strain>
    </source>
</reference>
<sequence length="81" mass="9481">MSMFSFFKRNSSANKAKERLMMVLSYERKGLPPNFADILKDDLVAVFSKYPQFDSRNIEVEIKSENDRDELWISIPFANGR</sequence>
<dbReference type="InterPro" id="IPR005527">
    <property type="entry name" value="MinE"/>
</dbReference>
<evidence type="ECO:0000256" key="1">
    <source>
        <dbReference type="ARBA" id="ARBA00008168"/>
    </source>
</evidence>
<evidence type="ECO:0000313" key="4">
    <source>
        <dbReference type="EMBL" id="ACN99408.1"/>
    </source>
</evidence>
<keyword evidence="5" id="KW-1185">Reference proteome</keyword>
<dbReference type="SUPFAM" id="SSF55229">
    <property type="entry name" value="Cell division protein MinE topological specificity domain"/>
    <property type="match status" value="1"/>
</dbReference>
<dbReference type="eggNOG" id="COG0851">
    <property type="taxonomic scope" value="Bacteria"/>
</dbReference>
<dbReference type="InterPro" id="IPR036707">
    <property type="entry name" value="MinE_sf"/>
</dbReference>
<dbReference type="GO" id="GO:0051301">
    <property type="term" value="P:cell division"/>
    <property type="evidence" value="ECO:0007669"/>
    <property type="project" value="UniProtKB-KW"/>
</dbReference>
<evidence type="ECO:0000313" key="5">
    <source>
        <dbReference type="Proteomes" id="UP000001369"/>
    </source>
</evidence>
<accession>C1DTF4</accession>
<comment type="function">
    <text evidence="3">Prevents the cell division inhibition by proteins MinC and MinD at internal division sites while permitting inhibition at polar sites. This ensures cell division at the proper site by restricting the formation of a division septum at the midpoint of the long axis of the cell.</text>
</comment>
<evidence type="ECO:0000256" key="3">
    <source>
        <dbReference type="ARBA" id="ARBA00025265"/>
    </source>
</evidence>
<protein>
    <recommendedName>
        <fullName evidence="2">Cell division topological specificity factor</fullName>
    </recommendedName>
</protein>
<dbReference type="GO" id="GO:0032955">
    <property type="term" value="P:regulation of division septum assembly"/>
    <property type="evidence" value="ECO:0007669"/>
    <property type="project" value="InterPro"/>
</dbReference>
<dbReference type="Gene3D" id="3.30.1070.10">
    <property type="entry name" value="Cell division topological specificity factor MinE"/>
    <property type="match status" value="1"/>
</dbReference>
<name>C1DTF4_SULAA</name>
<dbReference type="STRING" id="204536.SULAZ_0397"/>
<keyword evidence="4" id="KW-0132">Cell division</keyword>
<dbReference type="KEGG" id="saf:SULAZ_0397"/>
<evidence type="ECO:0000256" key="2">
    <source>
        <dbReference type="ARBA" id="ARBA00020112"/>
    </source>
</evidence>
<comment type="similarity">
    <text evidence="1">Belongs to the MinE family.</text>
</comment>
<dbReference type="HOGENOM" id="CLU_137929_1_2_0"/>
<dbReference type="AlphaFoldDB" id="C1DTF4"/>
<keyword evidence="4" id="KW-0131">Cell cycle</keyword>
<dbReference type="EMBL" id="CP001229">
    <property type="protein sequence ID" value="ACN99408.1"/>
    <property type="molecule type" value="Genomic_DNA"/>
</dbReference>
<organism evidence="4 5">
    <name type="scientific">Sulfurihydrogenibium azorense (strain DSM 15241 / OCM 825 / Az-Fu1)</name>
    <dbReference type="NCBI Taxonomy" id="204536"/>
    <lineage>
        <taxon>Bacteria</taxon>
        <taxon>Pseudomonadati</taxon>
        <taxon>Aquificota</taxon>
        <taxon>Aquificia</taxon>
        <taxon>Aquificales</taxon>
        <taxon>Hydrogenothermaceae</taxon>
        <taxon>Sulfurihydrogenibium</taxon>
    </lineage>
</organism>
<gene>
    <name evidence="4" type="primary">minE</name>
    <name evidence="4" type="ordered locus">SULAZ_0397</name>
</gene>
<proteinExistence type="inferred from homology"/>
<dbReference type="OrthoDB" id="15216at2"/>
<dbReference type="NCBIfam" id="TIGR01215">
    <property type="entry name" value="minE"/>
    <property type="match status" value="1"/>
</dbReference>
<dbReference type="Pfam" id="PF03776">
    <property type="entry name" value="MinE"/>
    <property type="match status" value="1"/>
</dbReference>
<dbReference type="Proteomes" id="UP000001369">
    <property type="component" value="Chromosome"/>
</dbReference>
<dbReference type="RefSeq" id="WP_012674725.1">
    <property type="nucleotide sequence ID" value="NC_012438.1"/>
</dbReference>